<comment type="caution">
    <text evidence="1">The sequence shown here is derived from an EMBL/GenBank/DDBJ whole genome shotgun (WGS) entry which is preliminary data.</text>
</comment>
<evidence type="ECO:0000313" key="2">
    <source>
        <dbReference type="Proteomes" id="UP001175211"/>
    </source>
</evidence>
<sequence>MDLLGLRLGVPFSVLTGADALIFELSRFMGFNRNVNTRCRLKVLPSERGTYVWLQEYAGTMEELGIKWLGTRRATRTPEHALLLGAGNNAVVVARSKAFVHLIPLFPNLPLSHITPGNPRRILKKLIFTGPTIHLVASSLVDSENRSGIPLDA</sequence>
<gene>
    <name evidence="1" type="ORF">EV420DRAFT_1485635</name>
</gene>
<reference evidence="1" key="1">
    <citation type="submission" date="2023-06" db="EMBL/GenBank/DDBJ databases">
        <authorList>
            <consortium name="Lawrence Berkeley National Laboratory"/>
            <person name="Ahrendt S."/>
            <person name="Sahu N."/>
            <person name="Indic B."/>
            <person name="Wong-Bajracharya J."/>
            <person name="Merenyi Z."/>
            <person name="Ke H.-M."/>
            <person name="Monk M."/>
            <person name="Kocsube S."/>
            <person name="Drula E."/>
            <person name="Lipzen A."/>
            <person name="Balint B."/>
            <person name="Henrissat B."/>
            <person name="Andreopoulos B."/>
            <person name="Martin F.M."/>
            <person name="Harder C.B."/>
            <person name="Rigling D."/>
            <person name="Ford K.L."/>
            <person name="Foster G.D."/>
            <person name="Pangilinan J."/>
            <person name="Papanicolaou A."/>
            <person name="Barry K."/>
            <person name="LaButti K."/>
            <person name="Viragh M."/>
            <person name="Koriabine M."/>
            <person name="Yan M."/>
            <person name="Riley R."/>
            <person name="Champramary S."/>
            <person name="Plett K.L."/>
            <person name="Tsai I.J."/>
            <person name="Slot J."/>
            <person name="Sipos G."/>
            <person name="Plett J."/>
            <person name="Nagy L.G."/>
            <person name="Grigoriev I.V."/>
        </authorList>
    </citation>
    <scope>NUCLEOTIDE SEQUENCE</scope>
    <source>
        <strain evidence="1">CCBAS 213</strain>
    </source>
</reference>
<keyword evidence="2" id="KW-1185">Reference proteome</keyword>
<proteinExistence type="predicted"/>
<dbReference type="AlphaFoldDB" id="A0AA39MPQ7"/>
<dbReference type="RefSeq" id="XP_060323974.1">
    <property type="nucleotide sequence ID" value="XM_060470261.1"/>
</dbReference>
<name>A0AA39MPQ7_ARMTA</name>
<evidence type="ECO:0000313" key="1">
    <source>
        <dbReference type="EMBL" id="KAK0441469.1"/>
    </source>
</evidence>
<accession>A0AA39MPQ7</accession>
<dbReference type="EMBL" id="JAUEPS010000070">
    <property type="protein sequence ID" value="KAK0441469.1"/>
    <property type="molecule type" value="Genomic_DNA"/>
</dbReference>
<protein>
    <submittedName>
        <fullName evidence="1">Uncharacterized protein</fullName>
    </submittedName>
</protein>
<dbReference type="Proteomes" id="UP001175211">
    <property type="component" value="Unassembled WGS sequence"/>
</dbReference>
<organism evidence="1 2">
    <name type="scientific">Armillaria tabescens</name>
    <name type="common">Ringless honey mushroom</name>
    <name type="synonym">Agaricus tabescens</name>
    <dbReference type="NCBI Taxonomy" id="1929756"/>
    <lineage>
        <taxon>Eukaryota</taxon>
        <taxon>Fungi</taxon>
        <taxon>Dikarya</taxon>
        <taxon>Basidiomycota</taxon>
        <taxon>Agaricomycotina</taxon>
        <taxon>Agaricomycetes</taxon>
        <taxon>Agaricomycetidae</taxon>
        <taxon>Agaricales</taxon>
        <taxon>Marasmiineae</taxon>
        <taxon>Physalacriaceae</taxon>
        <taxon>Desarmillaria</taxon>
    </lineage>
</organism>
<dbReference type="GeneID" id="85353809"/>